<protein>
    <submittedName>
        <fullName evidence="1">Uncharacterized protein</fullName>
    </submittedName>
</protein>
<accession>A0A809R337</accession>
<name>A0A809R337_9PROT</name>
<dbReference type="EMBL" id="AP021857">
    <property type="protein sequence ID" value="BBO21138.1"/>
    <property type="molecule type" value="Genomic_DNA"/>
</dbReference>
<reference evidence="1" key="1">
    <citation type="journal article" name="DNA Res.">
        <title>The physiological potential of anammox bacteria as revealed by their core genome structure.</title>
        <authorList>
            <person name="Okubo T."/>
            <person name="Toyoda A."/>
            <person name="Fukuhara K."/>
            <person name="Uchiyama I."/>
            <person name="Harigaya Y."/>
            <person name="Kuroiwa M."/>
            <person name="Suzuki T."/>
            <person name="Murakami Y."/>
            <person name="Suwa Y."/>
            <person name="Takami H."/>
        </authorList>
    </citation>
    <scope>NUCLEOTIDE SEQUENCE</scope>
    <source>
        <strain evidence="1">317325-3</strain>
    </source>
</reference>
<dbReference type="AlphaFoldDB" id="A0A809R337"/>
<gene>
    <name evidence="1" type="ORF">DSYM_18370</name>
</gene>
<evidence type="ECO:0000313" key="1">
    <source>
        <dbReference type="EMBL" id="BBO21138.1"/>
    </source>
</evidence>
<dbReference type="Proteomes" id="UP000662914">
    <property type="component" value="Chromosome"/>
</dbReference>
<organism evidence="1 2">
    <name type="scientific">Candidatus Desulfobacillus denitrificans</name>
    <dbReference type="NCBI Taxonomy" id="2608985"/>
    <lineage>
        <taxon>Bacteria</taxon>
        <taxon>Pseudomonadati</taxon>
        <taxon>Pseudomonadota</taxon>
        <taxon>Betaproteobacteria</taxon>
        <taxon>Candidatus Desulfobacillus</taxon>
    </lineage>
</organism>
<dbReference type="KEGG" id="ddz:DSYM_18370"/>
<proteinExistence type="predicted"/>
<sequence>MAGYVYRAEKLARLLKAGEPVLRLERQFGPPLDYPQKMLETVRKQLPASRAVYRLECQTRTPKPVAEDAVLLRIPARNALFAEVTRIPDERNLASGVIYFGVDDAVSPTNRLSPNLAIPFEKVDVQVGGQWLPLTRETLSRLSA</sequence>
<evidence type="ECO:0000313" key="2">
    <source>
        <dbReference type="Proteomes" id="UP000662914"/>
    </source>
</evidence>